<accession>A0A9W6SMV5</accession>
<evidence type="ECO:0000313" key="2">
    <source>
        <dbReference type="Proteomes" id="UP001165079"/>
    </source>
</evidence>
<keyword evidence="2" id="KW-1185">Reference proteome</keyword>
<dbReference type="EMBL" id="BSTX01000003">
    <property type="protein sequence ID" value="GLZ79829.1"/>
    <property type="molecule type" value="Genomic_DNA"/>
</dbReference>
<comment type="caution">
    <text evidence="1">The sequence shown here is derived from an EMBL/GenBank/DDBJ whole genome shotgun (WGS) entry which is preliminary data.</text>
</comment>
<gene>
    <name evidence="1" type="ORF">Afil01_46360</name>
</gene>
<reference evidence="1" key="1">
    <citation type="submission" date="2023-03" db="EMBL/GenBank/DDBJ databases">
        <title>Actinorhabdospora filicis NBRC 111898.</title>
        <authorList>
            <person name="Ichikawa N."/>
            <person name="Sato H."/>
            <person name="Tonouchi N."/>
        </authorList>
    </citation>
    <scope>NUCLEOTIDE SEQUENCE</scope>
    <source>
        <strain evidence="1">NBRC 111898</strain>
    </source>
</reference>
<sequence length="60" mass="6395">MKLIDRVLTRLVGKASATAGCPYESWTGCGISGICPGLHTKYRYTQGGNCKVTQVQIGCC</sequence>
<dbReference type="AlphaFoldDB" id="A0A9W6SMV5"/>
<protein>
    <submittedName>
        <fullName evidence="1">Uncharacterized protein</fullName>
    </submittedName>
</protein>
<organism evidence="1 2">
    <name type="scientific">Actinorhabdospora filicis</name>
    <dbReference type="NCBI Taxonomy" id="1785913"/>
    <lineage>
        <taxon>Bacteria</taxon>
        <taxon>Bacillati</taxon>
        <taxon>Actinomycetota</taxon>
        <taxon>Actinomycetes</taxon>
        <taxon>Micromonosporales</taxon>
        <taxon>Micromonosporaceae</taxon>
        <taxon>Actinorhabdospora</taxon>
    </lineage>
</organism>
<name>A0A9W6SMV5_9ACTN</name>
<proteinExistence type="predicted"/>
<dbReference type="Proteomes" id="UP001165079">
    <property type="component" value="Unassembled WGS sequence"/>
</dbReference>
<evidence type="ECO:0000313" key="1">
    <source>
        <dbReference type="EMBL" id="GLZ79829.1"/>
    </source>
</evidence>
<dbReference type="RefSeq" id="WP_285664970.1">
    <property type="nucleotide sequence ID" value="NZ_BSTX01000003.1"/>
</dbReference>